<keyword evidence="1" id="KW-1133">Transmembrane helix</keyword>
<gene>
    <name evidence="2" type="ORF">LZ480_06965</name>
</gene>
<keyword evidence="1" id="KW-0812">Transmembrane</keyword>
<dbReference type="EMBL" id="JAKZFC010000002">
    <property type="protein sequence ID" value="MCH7321633.1"/>
    <property type="molecule type" value="Genomic_DNA"/>
</dbReference>
<protein>
    <submittedName>
        <fullName evidence="2">Uncharacterized protein</fullName>
    </submittedName>
</protein>
<keyword evidence="3" id="KW-1185">Reference proteome</keyword>
<organism evidence="2 3">
    <name type="scientific">Solibacillus palustris</name>
    <dbReference type="NCBI Taxonomy" id="2908203"/>
    <lineage>
        <taxon>Bacteria</taxon>
        <taxon>Bacillati</taxon>
        <taxon>Bacillota</taxon>
        <taxon>Bacilli</taxon>
        <taxon>Bacillales</taxon>
        <taxon>Caryophanaceae</taxon>
        <taxon>Solibacillus</taxon>
    </lineage>
</organism>
<reference evidence="2 3" key="1">
    <citation type="submission" date="2022-03" db="EMBL/GenBank/DDBJ databases">
        <authorList>
            <person name="Jo J.-H."/>
            <person name="Im W.-T."/>
        </authorList>
    </citation>
    <scope>NUCLEOTIDE SEQUENCE [LARGE SCALE GENOMIC DNA]</scope>
    <source>
        <strain evidence="2 3">MA9</strain>
    </source>
</reference>
<proteinExistence type="predicted"/>
<keyword evidence="1" id="KW-0472">Membrane</keyword>
<accession>A0ABS9UBA9</accession>
<evidence type="ECO:0000313" key="2">
    <source>
        <dbReference type="EMBL" id="MCH7321633.1"/>
    </source>
</evidence>
<evidence type="ECO:0000313" key="3">
    <source>
        <dbReference type="Proteomes" id="UP001316087"/>
    </source>
</evidence>
<dbReference type="Proteomes" id="UP001316087">
    <property type="component" value="Unassembled WGS sequence"/>
</dbReference>
<sequence length="71" mass="8445">MKKKEKLKIWSIILVILLLIAGLILFFLGHYSISFILLGIFVVIITAISNWLRMENEVYIHEKSYKNHNKW</sequence>
<name>A0ABS9UBA9_9BACL</name>
<comment type="caution">
    <text evidence="2">The sequence shown here is derived from an EMBL/GenBank/DDBJ whole genome shotgun (WGS) entry which is preliminary data.</text>
</comment>
<feature type="transmembrane region" description="Helical" evidence="1">
    <location>
        <begin position="33"/>
        <end position="52"/>
    </location>
</feature>
<evidence type="ECO:0000256" key="1">
    <source>
        <dbReference type="SAM" id="Phobius"/>
    </source>
</evidence>
<feature type="transmembrane region" description="Helical" evidence="1">
    <location>
        <begin position="7"/>
        <end position="27"/>
    </location>
</feature>
<dbReference type="RefSeq" id="WP_241368695.1">
    <property type="nucleotide sequence ID" value="NZ_JAKZFC010000002.1"/>
</dbReference>